<evidence type="ECO:0000259" key="1">
    <source>
        <dbReference type="Pfam" id="PF20183"/>
    </source>
</evidence>
<comment type="caution">
    <text evidence="2">The sequence shown here is derived from an EMBL/GenBank/DDBJ whole genome shotgun (WGS) entry which is preliminary data.</text>
</comment>
<dbReference type="Proteomes" id="UP000286045">
    <property type="component" value="Unassembled WGS sequence"/>
</dbReference>
<evidence type="ECO:0000313" key="2">
    <source>
        <dbReference type="EMBL" id="RWA09898.1"/>
    </source>
</evidence>
<dbReference type="EMBL" id="RYZI01000135">
    <property type="protein sequence ID" value="RWA09898.1"/>
    <property type="molecule type" value="Genomic_DNA"/>
</dbReference>
<reference evidence="2 3" key="1">
    <citation type="submission" date="2018-12" db="EMBL/GenBank/DDBJ databases">
        <title>Draft genome sequence of Xylaria grammica IHI A82.</title>
        <authorList>
            <person name="Buettner E."/>
            <person name="Kellner H."/>
        </authorList>
    </citation>
    <scope>NUCLEOTIDE SEQUENCE [LARGE SCALE GENOMIC DNA]</scope>
    <source>
        <strain evidence="2 3">IHI A82</strain>
    </source>
</reference>
<evidence type="ECO:0000313" key="3">
    <source>
        <dbReference type="Proteomes" id="UP000286045"/>
    </source>
</evidence>
<protein>
    <recommendedName>
        <fullName evidence="1">DUF6546 domain-containing protein</fullName>
    </recommendedName>
</protein>
<sequence>MAARRIRTRSVTKSEALSWASLPAEVRLLILEEIAHRRHRGWASFAAVCREWQHVIEKANFHKLCLRVPCLDDFARIASPQKQALIHHLCLDVELPPYKSTCCAPRASRPVPIRCIVSKAIWKLFSILSTWDPAGSLALEINVYSCSDCEHFFKNFYLSSDYVQYAKGTAPDLWGERIIFHDPPHGWSLGAQVRSPPRLAMLRLFRPIHLRFRQVLPQVGAVTSLIIRRQLRRCIAEYGLGLLLRSLSRLEHLCYEPWVPAFFASKSRSLQHLAISFMVDADDLFQRCQPTWSWWHLQSIALTSQLLRVWKDRGQIETLLCRAGVLVQKMPKLHTFVLWNGGKSHACAFIYRIDRDRPSVTWRGTWNLELTSPVVQSWQCAASRLRRHELQLKQEHIQEYIACHGDAIYHLELPCQVVDPASLWQIRREGRG</sequence>
<dbReference type="InterPro" id="IPR046676">
    <property type="entry name" value="DUF6546"/>
</dbReference>
<accession>A0A439D678</accession>
<name>A0A439D678_9PEZI</name>
<organism evidence="2 3">
    <name type="scientific">Xylaria grammica</name>
    <dbReference type="NCBI Taxonomy" id="363999"/>
    <lineage>
        <taxon>Eukaryota</taxon>
        <taxon>Fungi</taxon>
        <taxon>Dikarya</taxon>
        <taxon>Ascomycota</taxon>
        <taxon>Pezizomycotina</taxon>
        <taxon>Sordariomycetes</taxon>
        <taxon>Xylariomycetidae</taxon>
        <taxon>Xylariales</taxon>
        <taxon>Xylariaceae</taxon>
        <taxon>Xylaria</taxon>
    </lineage>
</organism>
<dbReference type="STRING" id="363999.A0A439D678"/>
<dbReference type="Pfam" id="PF20183">
    <property type="entry name" value="DUF6546"/>
    <property type="match status" value="1"/>
</dbReference>
<proteinExistence type="predicted"/>
<feature type="domain" description="DUF6546" evidence="1">
    <location>
        <begin position="258"/>
        <end position="419"/>
    </location>
</feature>
<gene>
    <name evidence="2" type="ORF">EKO27_g5197</name>
</gene>
<dbReference type="AlphaFoldDB" id="A0A439D678"/>
<keyword evidence="3" id="KW-1185">Reference proteome</keyword>